<organism evidence="3 4">
    <name type="scientific">Oxalobacter vibrioformis</name>
    <dbReference type="NCBI Taxonomy" id="933080"/>
    <lineage>
        <taxon>Bacteria</taxon>
        <taxon>Pseudomonadati</taxon>
        <taxon>Pseudomonadota</taxon>
        <taxon>Betaproteobacteria</taxon>
        <taxon>Burkholderiales</taxon>
        <taxon>Oxalobacteraceae</taxon>
        <taxon>Oxalobacter</taxon>
    </lineage>
</organism>
<dbReference type="InterPro" id="IPR036527">
    <property type="entry name" value="SCP2_sterol-bd_dom_sf"/>
</dbReference>
<evidence type="ECO:0000313" key="4">
    <source>
        <dbReference type="Proteomes" id="UP001156215"/>
    </source>
</evidence>
<evidence type="ECO:0000259" key="2">
    <source>
        <dbReference type="Pfam" id="PF02036"/>
    </source>
</evidence>
<name>A0A9E9LZZ4_9BURK</name>
<reference evidence="3" key="1">
    <citation type="journal article" date="2022" name="Front. Microbiol.">
        <title>New perspectives on an old grouping: The genomic and phenotypic variability of Oxalobacter formigenes and the implications for calcium oxalate stone prevention.</title>
        <authorList>
            <person name="Chmiel J.A."/>
            <person name="Carr C."/>
            <person name="Stuivenberg G.A."/>
            <person name="Venema R."/>
            <person name="Chanyi R.M."/>
            <person name="Al K.F."/>
            <person name="Giguere D."/>
            <person name="Say H."/>
            <person name="Akouris P.P."/>
            <person name="Dominguez Romero S.A."/>
            <person name="Kwong A."/>
            <person name="Tai V."/>
            <person name="Koval S.F."/>
            <person name="Razvi H."/>
            <person name="Bjazevic J."/>
            <person name="Burton J.P."/>
        </authorList>
    </citation>
    <scope>NUCLEOTIDE SEQUENCE</scope>
    <source>
        <strain evidence="3">WoOx3</strain>
    </source>
</reference>
<dbReference type="GO" id="GO:0006744">
    <property type="term" value="P:ubiquinone biosynthetic process"/>
    <property type="evidence" value="ECO:0007669"/>
    <property type="project" value="UniProtKB-UniRule"/>
</dbReference>
<dbReference type="Gene3D" id="3.30.1050.10">
    <property type="entry name" value="SCP2 sterol-binding domain"/>
    <property type="match status" value="1"/>
</dbReference>
<gene>
    <name evidence="1" type="primary">ubiT</name>
    <name evidence="3" type="ORF">NB640_01255</name>
</gene>
<evidence type="ECO:0000256" key="1">
    <source>
        <dbReference type="HAMAP-Rule" id="MF_02231"/>
    </source>
</evidence>
<protein>
    <recommendedName>
        <fullName evidence="1">Ubiquinone biosynthesis accessory factor UbiT</fullName>
    </recommendedName>
</protein>
<dbReference type="KEGG" id="ovb:NB640_01255"/>
<dbReference type="InterPro" id="IPR003033">
    <property type="entry name" value="SCP2_sterol-bd_dom"/>
</dbReference>
<dbReference type="AlphaFoldDB" id="A0A9E9LZZ4"/>
<keyword evidence="4" id="KW-1185">Reference proteome</keyword>
<proteinExistence type="inferred from homology"/>
<dbReference type="SUPFAM" id="SSF55718">
    <property type="entry name" value="SCP-like"/>
    <property type="match status" value="1"/>
</dbReference>
<dbReference type="InterPro" id="IPR016830">
    <property type="entry name" value="UbiT"/>
</dbReference>
<dbReference type="Proteomes" id="UP001156215">
    <property type="component" value="Chromosome"/>
</dbReference>
<comment type="pathway">
    <text evidence="1">Cofactor biosynthesis; ubiquinone biosynthesis.</text>
</comment>
<evidence type="ECO:0000313" key="3">
    <source>
        <dbReference type="EMBL" id="WAW10323.1"/>
    </source>
</evidence>
<dbReference type="RefSeq" id="WP_269309333.1">
    <property type="nucleotide sequence ID" value="NZ_CP098242.1"/>
</dbReference>
<dbReference type="EMBL" id="CP098242">
    <property type="protein sequence ID" value="WAW10323.1"/>
    <property type="molecule type" value="Genomic_DNA"/>
</dbReference>
<accession>A0A9E9LZZ4</accession>
<comment type="function">
    <text evidence="1">Required for O(2)-independent ubiquinone (coenzyme Q) biosynthesis. Likely functions as an accessory factor.</text>
</comment>
<dbReference type="Pfam" id="PF02036">
    <property type="entry name" value="SCP2"/>
    <property type="match status" value="1"/>
</dbReference>
<dbReference type="HAMAP" id="MF_02231">
    <property type="entry name" value="UbiT"/>
    <property type="match status" value="1"/>
</dbReference>
<sequence>MILTRFVVPALLSRVVSRVPSYPGSLIFASAINPILKGSMTEEMQAMLAGKLLRLSVTDMGLHFNFLWTSGGFVAGWHVEVPDLIISASARDFLLMASRREDPDTLFFSRRLVMEGDTELGVLLKNTVDALELDIPALIKTAPVRALSALFRKG</sequence>
<comment type="similarity">
    <text evidence="1">Belongs to the UbiT family.</text>
</comment>
<feature type="domain" description="SCP2" evidence="2">
    <location>
        <begin position="41"/>
        <end position="128"/>
    </location>
</feature>
<keyword evidence="1" id="KW-0831">Ubiquinone biosynthesis</keyword>